<evidence type="ECO:0000313" key="5">
    <source>
        <dbReference type="Proteomes" id="UP000679725"/>
    </source>
</evidence>
<organism evidence="4 5">
    <name type="scientific">Dyadobacter linearis</name>
    <dbReference type="NCBI Taxonomy" id="2823330"/>
    <lineage>
        <taxon>Bacteria</taxon>
        <taxon>Pseudomonadati</taxon>
        <taxon>Bacteroidota</taxon>
        <taxon>Cytophagia</taxon>
        <taxon>Cytophagales</taxon>
        <taxon>Spirosomataceae</taxon>
        <taxon>Dyadobacter</taxon>
    </lineage>
</organism>
<reference evidence="4 5" key="1">
    <citation type="submission" date="2021-04" db="EMBL/GenBank/DDBJ databases">
        <authorList>
            <person name="Rodrigo-Torres L."/>
            <person name="Arahal R. D."/>
            <person name="Lucena T."/>
        </authorList>
    </citation>
    <scope>NUCLEOTIDE SEQUENCE [LARGE SCALE GENOMIC DNA]</scope>
    <source>
        <strain evidence="4 5">CECT 9623</strain>
    </source>
</reference>
<dbReference type="Pfam" id="PF00207">
    <property type="entry name" value="A2M"/>
    <property type="match status" value="1"/>
</dbReference>
<dbReference type="InterPro" id="IPR041246">
    <property type="entry name" value="Bact_MG10"/>
</dbReference>
<dbReference type="Pfam" id="PF01835">
    <property type="entry name" value="MG2"/>
    <property type="match status" value="1"/>
</dbReference>
<name>A0ABN7REB6_9BACT</name>
<comment type="caution">
    <text evidence="4">The sequence shown here is derived from an EMBL/GenBank/DDBJ whole genome shotgun (WGS) entry which is preliminary data.</text>
</comment>
<comment type="similarity">
    <text evidence="1">Belongs to the protease inhibitor I39 (alpha-2-macroglobulin) family. Bacterial alpha-2-macroglobulin subfamily.</text>
</comment>
<feature type="chain" id="PRO_5045705201" description="Alpha-2-macroglobulin domain-containing protein" evidence="2">
    <location>
        <begin position="26"/>
        <end position="2017"/>
    </location>
</feature>
<dbReference type="Gene3D" id="2.60.40.1930">
    <property type="match status" value="1"/>
</dbReference>
<evidence type="ECO:0000256" key="2">
    <source>
        <dbReference type="SAM" id="SignalP"/>
    </source>
</evidence>
<dbReference type="PANTHER" id="PTHR40094">
    <property type="entry name" value="ALPHA-2-MACROGLOBULIN HOMOLOG"/>
    <property type="match status" value="1"/>
</dbReference>
<keyword evidence="5" id="KW-1185">Reference proteome</keyword>
<feature type="domain" description="Alpha-2-macroglobulin" evidence="3">
    <location>
        <begin position="1245"/>
        <end position="1335"/>
    </location>
</feature>
<dbReference type="InterPro" id="IPR051802">
    <property type="entry name" value="YfhM-like"/>
</dbReference>
<dbReference type="InterPro" id="IPR002890">
    <property type="entry name" value="MG2"/>
</dbReference>
<dbReference type="InterPro" id="IPR008930">
    <property type="entry name" value="Terpenoid_cyclase/PrenylTrfase"/>
</dbReference>
<feature type="signal peptide" evidence="2">
    <location>
        <begin position="1"/>
        <end position="25"/>
    </location>
</feature>
<proteinExistence type="inferred from homology"/>
<dbReference type="PANTHER" id="PTHR40094:SF1">
    <property type="entry name" value="UBIQUITIN DOMAIN-CONTAINING PROTEIN"/>
    <property type="match status" value="1"/>
</dbReference>
<dbReference type="RefSeq" id="WP_215234364.1">
    <property type="nucleotide sequence ID" value="NZ_CAJRAU010000004.1"/>
</dbReference>
<protein>
    <recommendedName>
        <fullName evidence="3">Alpha-2-macroglobulin domain-containing protein</fullName>
    </recommendedName>
</protein>
<keyword evidence="2" id="KW-0732">Signal</keyword>
<evidence type="ECO:0000256" key="1">
    <source>
        <dbReference type="ARBA" id="ARBA00010556"/>
    </source>
</evidence>
<evidence type="ECO:0000259" key="3">
    <source>
        <dbReference type="SMART" id="SM01360"/>
    </source>
</evidence>
<dbReference type="Proteomes" id="UP000679725">
    <property type="component" value="Unassembled WGS sequence"/>
</dbReference>
<dbReference type="Gene3D" id="1.50.10.20">
    <property type="match status" value="1"/>
</dbReference>
<dbReference type="SUPFAM" id="SSF48239">
    <property type="entry name" value="Terpenoid cyclases/Protein prenyltransferases"/>
    <property type="match status" value="1"/>
</dbReference>
<dbReference type="Pfam" id="PF17973">
    <property type="entry name" value="bMG10"/>
    <property type="match status" value="1"/>
</dbReference>
<dbReference type="SMART" id="SM01360">
    <property type="entry name" value="A2M"/>
    <property type="match status" value="1"/>
</dbReference>
<sequence>MKATKCLINLFFTLLILLITMHTNGQVPAKKYEVKWKKVADFQAKGLSKSALTEVQQIYKTAKAEKQEAQVIKAAIYMVTLQAETRESNEIASIKELEAEMEASSGVVKSILRSLVADQYYGYYQNIRWRIYQRTATSGYTKTDVSTWGTEDFHKRITELYLASLQNEKELQQTDLEQFDAIITKGNTRQLRPTLFDLLAHNALQYFSSDERELKKPANVFQINSASAFDPAADFIHRKFETKDSASLEFYALQLFQRLIAFHINDPQPDALIDVDLLRIQFVKQKSVHENADELYYMSINHVAEQYQQTPAAAQAWYLLADYYVGRGNTYKTGEDSTNRFAKVKAEEICKKIIQENPKTEGGINAFNLLNSIRRKTLQFNAEHVVIPEKPFLLFVEYRNIKKLYLKLVKATEALKVNFEERSGDKFWRDISKAPAIRSWEQILPDTKDYQEHSVQIKANALPIGEYMLLASSTPDFSDTESIGGVRLMYVSNISYIQRNRDYFVLNRDTGQPLAGAVVKRWDSSFDYRSRTYKKTLGASYVTDKNGYFKEHFASQKQVDKDCFEITSGNDKLYIQEGSNTYYYDEVEKDDLKTSIYLFTDRSLYRPGQTVYFKGIAASGKTVLKDQTQKIKIELRNANSETVETITKTVNDFGSFVGTFALPRAGLNGAFSIVADSKHTVSFHVEEYKRPRFAVRFDTLRDAYKLGDTIKVTGIGTAYAGNQIDGAKVVYRVVRNERFMSPWTRWKRYYPSPPTEITHGETVTSADGQFHVNFEASANAKTDKNLDPVFMYTIYADVTDSNGETRSAQTVISVGYKSTVIKADIPEKVAPDSLRNLKIRTENLNGEFVNSTINVKLIRLVPEQRLIRPRYWGTPDMFVMTKGEFMADFPHDEYDSETEMENWPEQGIAFEKTEKLIENKDFALTGHKLTAGFYKIEIRSKEENGEESSDIKYIEIADYENAKLIKPAYVEAQSDGAIEPGEKTNVTVATSADKVFVISTFGKKQNPENFSFFNLNNEQRTFTITPTEADRGGYSIDYVFVKHNRVHQAQNFVNVPWTNKELEVEYETFRDKTLPGSEEQWKVRISGYKKERVATEMLGSMYDASLDQFYPHQWRKPDHWPLGQMLNRWSNGVSFMAKDASISSFQFELGKTFEKTYDKLLDDHIATRMPRGGGNARHRMSLPRSQSFKKGEYTQEEALEAAPAPQMILEDKAEMEKVVIVGYGVQTKPEPTPEPAKIRQNFNETAFFLPDLKTDENGAITFSFTLPEALTRWKFQALAHTPALAFGYSTKEIVTQKELMVQPNAPRFLREGDRILFPAKIVNLSDHELAGNATMQLFDPETNEDVSKIFDLSSNEKAFTIAAGQSKTVDFSLKIPKGYTSALTWRVVAKAGNLSDGEENTLPVLPNRMLVTESLPLAMRGSGKKEFKFEKLLHSGNSKTLAHESVTVEYTSNPAWYAVQSLPYLMEYPYECAEQTWNRYYANALASNIVKSTPAIARVFNAWKTEDLAALVSNLEKNQELKSLLLEETPWVLAAKSEAEQKRNIALLFDLMKMSSEQENNLAKLKEMQNESGGFPWFKGGRDDRYITQYIVSGIGHLAKTGHFFAAKNRSIEPLLNKALNYLDQQIKADYEDLIKQKADLIKYTPGPIQFQYIYLRSFFLDKPVEANARKAYQYFMERAKATWINQSKYSQGLIALALNRNRDQVTARAILKSLRETSINNQELGMYWKHNRSWWWHEAPIERQALFIEAFQEIEGDNETVDDLKTWLLKNKQTNNWESTKATAEACYALLMTGNKWLTEDKTPVIQLGNQVVKAETAESGTGYLKQSFQKSEVAAEMGNIQVELRGDNTSKSPSWGAVYWQYFEDLDKITFSDTPLKLSKKLFIEKKTDRGPLLSAVNEGDVLKVGDKIVVRIELRVDRDMEYVHMKDMRASALEPVNVLSGYKWQNGLGYYESTKDASTNFFFSNLQKGTYVFEYPLFVNHQGDFSNGITSIQCMYAPEFSAHSEGIRIKVEKD</sequence>
<gene>
    <name evidence="4" type="ORF">DYBT9623_03027</name>
</gene>
<accession>A0ABN7REB6</accession>
<evidence type="ECO:0000313" key="4">
    <source>
        <dbReference type="EMBL" id="CAG5070482.1"/>
    </source>
</evidence>
<dbReference type="InterPro" id="IPR001599">
    <property type="entry name" value="Macroglobln_a2"/>
</dbReference>
<dbReference type="EMBL" id="CAJRAU010000004">
    <property type="protein sequence ID" value="CAG5070482.1"/>
    <property type="molecule type" value="Genomic_DNA"/>
</dbReference>